<dbReference type="PANTHER" id="PTHR43736:SF1">
    <property type="entry name" value="DIHYDRONEOPTERIN TRIPHOSPHATE DIPHOSPHATASE"/>
    <property type="match status" value="1"/>
</dbReference>
<organism evidence="3 4">
    <name type="scientific">candidate division WWE3 bacterium RIFCSPLOWO2_01_FULL_41_18</name>
    <dbReference type="NCBI Taxonomy" id="1802625"/>
    <lineage>
        <taxon>Bacteria</taxon>
        <taxon>Katanobacteria</taxon>
    </lineage>
</organism>
<dbReference type="InterPro" id="IPR020084">
    <property type="entry name" value="NUDIX_hydrolase_CS"/>
</dbReference>
<reference evidence="3 4" key="1">
    <citation type="journal article" date="2016" name="Nat. Commun.">
        <title>Thousands of microbial genomes shed light on interconnected biogeochemical processes in an aquifer system.</title>
        <authorList>
            <person name="Anantharaman K."/>
            <person name="Brown C.T."/>
            <person name="Hug L.A."/>
            <person name="Sharon I."/>
            <person name="Castelle C.J."/>
            <person name="Probst A.J."/>
            <person name="Thomas B.C."/>
            <person name="Singh A."/>
            <person name="Wilkins M.J."/>
            <person name="Karaoz U."/>
            <person name="Brodie E.L."/>
            <person name="Williams K.H."/>
            <person name="Hubbard S.S."/>
            <person name="Banfield J.F."/>
        </authorList>
    </citation>
    <scope>NUCLEOTIDE SEQUENCE [LARGE SCALE GENOMIC DNA]</scope>
</reference>
<evidence type="ECO:0000313" key="3">
    <source>
        <dbReference type="EMBL" id="OGC55821.1"/>
    </source>
</evidence>
<comment type="caution">
    <text evidence="3">The sequence shown here is derived from an EMBL/GenBank/DDBJ whole genome shotgun (WGS) entry which is preliminary data.</text>
</comment>
<accession>A0A1F4VEY5</accession>
<dbReference type="SUPFAM" id="SSF55811">
    <property type="entry name" value="Nudix"/>
    <property type="match status" value="1"/>
</dbReference>
<dbReference type="PROSITE" id="PS51462">
    <property type="entry name" value="NUDIX"/>
    <property type="match status" value="1"/>
</dbReference>
<gene>
    <name evidence="3" type="ORF">A3A78_02175</name>
</gene>
<evidence type="ECO:0000313" key="4">
    <source>
        <dbReference type="Proteomes" id="UP000176504"/>
    </source>
</evidence>
<protein>
    <recommendedName>
        <fullName evidence="2">Nudix hydrolase domain-containing protein</fullName>
    </recommendedName>
</protein>
<dbReference type="EMBL" id="MEVI01000001">
    <property type="protein sequence ID" value="OGC55821.1"/>
    <property type="molecule type" value="Genomic_DNA"/>
</dbReference>
<feature type="domain" description="Nudix hydrolase" evidence="2">
    <location>
        <begin position="1"/>
        <end position="131"/>
    </location>
</feature>
<dbReference type="Gene3D" id="3.90.79.10">
    <property type="entry name" value="Nucleoside Triphosphate Pyrophosphohydrolase"/>
    <property type="match status" value="1"/>
</dbReference>
<dbReference type="PANTHER" id="PTHR43736">
    <property type="entry name" value="ADP-RIBOSE PYROPHOSPHATASE"/>
    <property type="match status" value="1"/>
</dbReference>
<evidence type="ECO:0000259" key="2">
    <source>
        <dbReference type="PROSITE" id="PS51462"/>
    </source>
</evidence>
<dbReference type="Pfam" id="PF00293">
    <property type="entry name" value="NUDIX"/>
    <property type="match status" value="1"/>
</dbReference>
<dbReference type="AlphaFoldDB" id="A0A1F4VEY5"/>
<dbReference type="InterPro" id="IPR000086">
    <property type="entry name" value="NUDIX_hydrolase_dom"/>
</dbReference>
<keyword evidence="1" id="KW-0378">Hydrolase</keyword>
<dbReference type="InterPro" id="IPR015797">
    <property type="entry name" value="NUDIX_hydrolase-like_dom_sf"/>
</dbReference>
<dbReference type="PROSITE" id="PS00893">
    <property type="entry name" value="NUDIX_BOX"/>
    <property type="match status" value="1"/>
</dbReference>
<name>A0A1F4VEY5_UNCKA</name>
<dbReference type="CDD" id="cd02883">
    <property type="entry name" value="NUDIX_Hydrolase"/>
    <property type="match status" value="1"/>
</dbReference>
<evidence type="ECO:0000256" key="1">
    <source>
        <dbReference type="ARBA" id="ARBA00022801"/>
    </source>
</evidence>
<proteinExistence type="predicted"/>
<dbReference type="Proteomes" id="UP000176504">
    <property type="component" value="Unassembled WGS sequence"/>
</dbReference>
<dbReference type="GO" id="GO:0016787">
    <property type="term" value="F:hydrolase activity"/>
    <property type="evidence" value="ECO:0007669"/>
    <property type="project" value="UniProtKB-KW"/>
</dbReference>
<sequence length="131" mass="14744">MKTIALAIVKNLKEEVLIIKRRKVEKGSGDAKLTYAFPGGTVEDEEKTTATAVREAKEETGYTVIARNIISERNHPQFPVRVVYVVCQLSSEDHSQPDDEEVVEVLWVAVLKLSEYFTTDLDPKVAYYLGI</sequence>